<dbReference type="InterPro" id="IPR052343">
    <property type="entry name" value="Retrotransposon-Effector_Assoc"/>
</dbReference>
<sequence>MLLVVWAKHERKGVRFLETSPPLVVDEGMGDRCSFRIESKRFDLVWVNDGTKQVRISEKGSYHRSIVYMGKEGVRWLGRCMEENIVREGEKAFIRTLETETVKDSTKAVLVNAIPEVEGKVDSNLGATVTTKSMERIMPRRFFPEAAPVIPRNLGKGITIHINESGQRQVGPVFINGPSESRVTKGFGPRSTYEVGESSGSKKQQNGPNDEIRDSMGSEGSRNRNGSNLVDNGPSTLAYSSHGLPNLHLKESRAFLTRRGAYQIRVDWHLVEALIYTNRGMISEVPVKCKFAFDLLSQRSLRLIARETISLQLAREAEEILVTVHDPLALVPSSSQTLAREPREDSDVLDISPIRTYWAYQESEGASGGILIMWDRRVVEVLNCVKVGRACRGVLEGILMWSDFRVRSWGWVGIWGAMQKFSEFIFELGLVDLPLLEGQFTWSNNQDLPAKSRIDHHCPIILECRNFKRGKSYFKFENMWLHHQDFVGNVRNLWGGYDFQGSPSDILASKLKVLKEDIKKWNKECFGDVRIKKLDLMHELQMLEGKENQGLLTAEEKSYRLKGDKNTKFFQRTANAHRRNNYIESLQHREQQWKSESEIRDGIVDFYQGLYSEKEAWRPVLGGVEFNTIDSAEATQLEGPFSEEEVVTALNQMNGEKAPGPDGYTIAFYKHCWDIVKLEVLNSLQEFHEHESIKRNLNATFVALIPKKPGVSDVKDFLPYLSDREWQQITELVLIANECLDSKLKSGIPGLLCKLDVEKAYDHVNWNFLMYMLEWCSFGAKWRNWMYFCMSTVRFSILISGTPCGFFNSTRGIRQGDSLSPPLFVLVMEALSRLMDKAVSENLLERFALLHLKGVLTCFEAVSSLHINLGKSEIVPVGMVHGIHDLAQVIGGQITTLPMRYLGLPLGARYKSKEIWNPILEKMERHLAGWKRLVFIQGREIGTPRKIEGGMEFVYGNISDWVPALQQDQMRWDHTGSGLFEVRSFYHIICAGGESMDHLLLHCDYASELWSFIFCIVGLQWVMPCKVSELLACWRRRDVSSKNVIWNAIPSCLMWLIWRERNMRAFEDSERHSMELKLTFLHTMVEWMAAMSSQPALSMLHFIDGCL</sequence>
<organism evidence="3">
    <name type="scientific">Fagus sylvatica</name>
    <name type="common">Beechnut</name>
    <dbReference type="NCBI Taxonomy" id="28930"/>
    <lineage>
        <taxon>Eukaryota</taxon>
        <taxon>Viridiplantae</taxon>
        <taxon>Streptophyta</taxon>
        <taxon>Embryophyta</taxon>
        <taxon>Tracheophyta</taxon>
        <taxon>Spermatophyta</taxon>
        <taxon>Magnoliopsida</taxon>
        <taxon>eudicotyledons</taxon>
        <taxon>Gunneridae</taxon>
        <taxon>Pentapetalae</taxon>
        <taxon>rosids</taxon>
        <taxon>fabids</taxon>
        <taxon>Fagales</taxon>
        <taxon>Fagaceae</taxon>
        <taxon>Fagus</taxon>
    </lineage>
</organism>
<dbReference type="PROSITE" id="PS50878">
    <property type="entry name" value="RT_POL"/>
    <property type="match status" value="1"/>
</dbReference>
<evidence type="ECO:0000313" key="3">
    <source>
        <dbReference type="EMBL" id="SPD03233.1"/>
    </source>
</evidence>
<evidence type="ECO:0000256" key="1">
    <source>
        <dbReference type="SAM" id="MobiDB-lite"/>
    </source>
</evidence>
<dbReference type="InterPro" id="IPR000477">
    <property type="entry name" value="RT_dom"/>
</dbReference>
<dbReference type="AlphaFoldDB" id="A0A2N9GUN7"/>
<feature type="region of interest" description="Disordered" evidence="1">
    <location>
        <begin position="170"/>
        <end position="235"/>
    </location>
</feature>
<dbReference type="PANTHER" id="PTHR46890">
    <property type="entry name" value="NON-LTR RETROLELEMENT REVERSE TRANSCRIPTASE-LIKE PROTEIN-RELATED"/>
    <property type="match status" value="1"/>
</dbReference>
<reference evidence="3" key="1">
    <citation type="submission" date="2018-02" db="EMBL/GenBank/DDBJ databases">
        <authorList>
            <person name="Cohen D.B."/>
            <person name="Kent A.D."/>
        </authorList>
    </citation>
    <scope>NUCLEOTIDE SEQUENCE</scope>
</reference>
<protein>
    <recommendedName>
        <fullName evidence="2">Reverse transcriptase domain-containing protein</fullName>
    </recommendedName>
</protein>
<feature type="compositionally biased region" description="Polar residues" evidence="1">
    <location>
        <begin position="198"/>
        <end position="208"/>
    </location>
</feature>
<proteinExistence type="predicted"/>
<dbReference type="Pfam" id="PF00078">
    <property type="entry name" value="RVT_1"/>
    <property type="match status" value="1"/>
</dbReference>
<dbReference type="PANTHER" id="PTHR46890:SF1">
    <property type="entry name" value="REVERSE TRANSCRIPTASE DOMAIN-CONTAINING PROTEIN"/>
    <property type="match status" value="1"/>
</dbReference>
<feature type="compositionally biased region" description="Polar residues" evidence="1">
    <location>
        <begin position="218"/>
        <end position="235"/>
    </location>
</feature>
<accession>A0A2N9GUN7</accession>
<dbReference type="EMBL" id="OIVN01002391">
    <property type="protein sequence ID" value="SPD03233.1"/>
    <property type="molecule type" value="Genomic_DNA"/>
</dbReference>
<evidence type="ECO:0000259" key="2">
    <source>
        <dbReference type="PROSITE" id="PS50878"/>
    </source>
</evidence>
<feature type="domain" description="Reverse transcriptase" evidence="2">
    <location>
        <begin position="686"/>
        <end position="906"/>
    </location>
</feature>
<name>A0A2N9GUN7_FAGSY</name>
<gene>
    <name evidence="3" type="ORF">FSB_LOCUS31115</name>
</gene>